<proteinExistence type="predicted"/>
<protein>
    <submittedName>
        <fullName evidence="2">Uncharacterized protein</fullName>
    </submittedName>
</protein>
<reference evidence="2 3" key="1">
    <citation type="journal article" date="2012" name="Eukaryot. Cell">
        <title>Genome sequence of the fungus Glarea lozoyensis: the first genome sequence of a species from the Helotiaceae family.</title>
        <authorList>
            <person name="Youssar L."/>
            <person name="Gruening B.A."/>
            <person name="Erxleben A."/>
            <person name="Guenther S."/>
            <person name="Huettel W."/>
        </authorList>
    </citation>
    <scope>NUCLEOTIDE SEQUENCE [LARGE SCALE GENOMIC DNA]</scope>
    <source>
        <strain evidence="3">ATCC 74030 / MF5533</strain>
    </source>
</reference>
<accession>H0EJY9</accession>
<sequence>MSSPGVGLSTEGPSAGGGAFEHELREEDDPFNEEVEVTRKPRAPRVKLDEHRYVECTHE</sequence>
<dbReference type="OrthoDB" id="437078at2759"/>
<evidence type="ECO:0000313" key="3">
    <source>
        <dbReference type="Proteomes" id="UP000005446"/>
    </source>
</evidence>
<name>H0EJY9_GLAL7</name>
<evidence type="ECO:0000313" key="2">
    <source>
        <dbReference type="EMBL" id="EHL01180.1"/>
    </source>
</evidence>
<evidence type="ECO:0000256" key="1">
    <source>
        <dbReference type="SAM" id="MobiDB-lite"/>
    </source>
</evidence>
<feature type="region of interest" description="Disordered" evidence="1">
    <location>
        <begin position="1"/>
        <end position="38"/>
    </location>
</feature>
<dbReference type="InParanoid" id="H0EJY9"/>
<dbReference type="Proteomes" id="UP000005446">
    <property type="component" value="Unassembled WGS sequence"/>
</dbReference>
<dbReference type="AlphaFoldDB" id="H0EJY9"/>
<feature type="compositionally biased region" description="Acidic residues" evidence="1">
    <location>
        <begin position="26"/>
        <end position="35"/>
    </location>
</feature>
<dbReference type="HOGENOM" id="CLU_2960961_0_0_1"/>
<comment type="caution">
    <text evidence="2">The sequence shown here is derived from an EMBL/GenBank/DDBJ whole genome shotgun (WGS) entry which is preliminary data.</text>
</comment>
<dbReference type="EMBL" id="AGUE01000060">
    <property type="protein sequence ID" value="EHL01180.1"/>
    <property type="molecule type" value="Genomic_DNA"/>
</dbReference>
<gene>
    <name evidence="2" type="ORF">M7I_2873</name>
</gene>
<organism evidence="2 3">
    <name type="scientific">Glarea lozoyensis (strain ATCC 74030 / MF5533)</name>
    <dbReference type="NCBI Taxonomy" id="1104152"/>
    <lineage>
        <taxon>Eukaryota</taxon>
        <taxon>Fungi</taxon>
        <taxon>Dikarya</taxon>
        <taxon>Ascomycota</taxon>
        <taxon>Pezizomycotina</taxon>
        <taxon>Leotiomycetes</taxon>
        <taxon>Helotiales</taxon>
        <taxon>Helotiaceae</taxon>
        <taxon>Glarea</taxon>
    </lineage>
</organism>
<keyword evidence="3" id="KW-1185">Reference proteome</keyword>